<evidence type="ECO:0000256" key="1">
    <source>
        <dbReference type="SAM" id="MobiDB-lite"/>
    </source>
</evidence>
<dbReference type="EMBL" id="JARAYU010000038">
    <property type="protein sequence ID" value="MDX3706969.1"/>
    <property type="molecule type" value="Genomic_DNA"/>
</dbReference>
<reference evidence="2 3" key="1">
    <citation type="journal article" date="2023" name="Microb. Genom.">
        <title>Mesoterricola silvestris gen. nov., sp. nov., Mesoterricola sediminis sp. nov., Geothrix oryzae sp. nov., Geothrix edaphica sp. nov., Geothrix rubra sp. nov., and Geothrix limicola sp. nov., six novel members of Acidobacteriota isolated from soils.</title>
        <authorList>
            <person name="Weisberg A.J."/>
            <person name="Pearce E."/>
            <person name="Kramer C.G."/>
            <person name="Chang J.H."/>
            <person name="Clarke C.R."/>
        </authorList>
    </citation>
    <scope>NUCLEOTIDE SEQUENCE [LARGE SCALE GENOMIC DNA]</scope>
    <source>
        <strain evidence="2 3">ID09-01A</strain>
    </source>
</reference>
<protein>
    <submittedName>
        <fullName evidence="2">Uncharacterized protein</fullName>
    </submittedName>
</protein>
<comment type="caution">
    <text evidence="2">The sequence shown here is derived from an EMBL/GenBank/DDBJ whole genome shotgun (WGS) entry which is preliminary data.</text>
</comment>
<gene>
    <name evidence="2" type="ORF">PV662_46310</name>
</gene>
<organism evidence="2 3">
    <name type="scientific">Streptomyces europaeiscabiei</name>
    <dbReference type="NCBI Taxonomy" id="146819"/>
    <lineage>
        <taxon>Bacteria</taxon>
        <taxon>Bacillati</taxon>
        <taxon>Actinomycetota</taxon>
        <taxon>Actinomycetes</taxon>
        <taxon>Kitasatosporales</taxon>
        <taxon>Streptomycetaceae</taxon>
        <taxon>Streptomyces</taxon>
    </lineage>
</organism>
<accession>A0ABU4NZ68</accession>
<feature type="compositionally biased region" description="Basic and acidic residues" evidence="1">
    <location>
        <begin position="142"/>
        <end position="158"/>
    </location>
</feature>
<proteinExistence type="predicted"/>
<name>A0ABU4NZ68_9ACTN</name>
<feature type="region of interest" description="Disordered" evidence="1">
    <location>
        <begin position="46"/>
        <end position="75"/>
    </location>
</feature>
<sequence>MRVGGVGEWEHPVDDHVEVAFGYAADDVGDVGTQARRVDHWAEAEAAQGAVAEEERGRIDHRRLPGRRPEEDHRATLARSKDQLLRHGPANGIEGQVDTDAVGECKDASAHVLGEIVDAVVEAESARCVTLFVARTRPDHPRPGLRRELHRRETDSSRRALHQHRAAGGETALLEQRLVGGSERDRQARRRCRVGAVGQDPAMVGPHRPEFRM</sequence>
<evidence type="ECO:0000313" key="2">
    <source>
        <dbReference type="EMBL" id="MDX3706969.1"/>
    </source>
</evidence>
<feature type="region of interest" description="Disordered" evidence="1">
    <location>
        <begin position="142"/>
        <end position="170"/>
    </location>
</feature>
<dbReference type="Proteomes" id="UP001271274">
    <property type="component" value="Unassembled WGS sequence"/>
</dbReference>
<evidence type="ECO:0000313" key="3">
    <source>
        <dbReference type="Proteomes" id="UP001271274"/>
    </source>
</evidence>
<keyword evidence="3" id="KW-1185">Reference proteome</keyword>